<sequence length="320" mass="34071">MQELAIIEAPSVLGLRPSGVQELPTALLDAGLLNGLDAVRTGRVEPPAYDPTRDPVTGVLDPQAIAEYSARLADAVGDVLGHGRFPVVLGGDCSILLGNLLALRRRGRHGLLFLDGHTDFYQPSAEPYGEAASMDLALATGRGPRLLTDLEGRGPLLRDEDVVALGFRDADESARAGMQPLPPELHAIDLDGVRAASAATAARGAVDRLTAGASTGFWVHLDVDVLDDAIMPAVDYHLPGGLTWEELESVLRTALGDPRAVGLDVTIFNPRLDPDGTIATRLAECLRRDCRHGRIGGRRTERAADACRRPVNSRARQGEV</sequence>
<keyword evidence="2" id="KW-0378">Hydrolase</keyword>
<reference evidence="5 6" key="1">
    <citation type="submission" date="2024-03" db="EMBL/GenBank/DDBJ databases">
        <title>Novel Streptomyces species of biotechnological and ecological value are a feature of Machair soil.</title>
        <authorList>
            <person name="Prole J.R."/>
            <person name="Goodfellow M."/>
            <person name="Allenby N."/>
            <person name="Ward A.C."/>
        </authorList>
    </citation>
    <scope>NUCLEOTIDE SEQUENCE [LARGE SCALE GENOMIC DNA]</scope>
    <source>
        <strain evidence="5 6">MS1.AVA.1</strain>
    </source>
</reference>
<dbReference type="Proteomes" id="UP001376459">
    <property type="component" value="Unassembled WGS sequence"/>
</dbReference>
<dbReference type="PROSITE" id="PS51409">
    <property type="entry name" value="ARGINASE_2"/>
    <property type="match status" value="1"/>
</dbReference>
<evidence type="ECO:0000313" key="5">
    <source>
        <dbReference type="EMBL" id="MEJ8667821.1"/>
    </source>
</evidence>
<evidence type="ECO:0000256" key="4">
    <source>
        <dbReference type="PROSITE-ProRule" id="PRU00742"/>
    </source>
</evidence>
<dbReference type="Pfam" id="PF00491">
    <property type="entry name" value="Arginase"/>
    <property type="match status" value="1"/>
</dbReference>
<protein>
    <submittedName>
        <fullName evidence="5">Arginase family protein</fullName>
    </submittedName>
</protein>
<proteinExistence type="inferred from homology"/>
<evidence type="ECO:0000256" key="2">
    <source>
        <dbReference type="ARBA" id="ARBA00022801"/>
    </source>
</evidence>
<accession>A0ABU8UFX5</accession>
<dbReference type="CDD" id="cd09999">
    <property type="entry name" value="Arginase-like_1"/>
    <property type="match status" value="1"/>
</dbReference>
<gene>
    <name evidence="5" type="ORF">WKI71_02270</name>
</gene>
<dbReference type="PANTHER" id="PTHR43782">
    <property type="entry name" value="ARGINASE"/>
    <property type="match status" value="1"/>
</dbReference>
<comment type="similarity">
    <text evidence="4">Belongs to the arginase family.</text>
</comment>
<evidence type="ECO:0000313" key="6">
    <source>
        <dbReference type="Proteomes" id="UP001376459"/>
    </source>
</evidence>
<keyword evidence="1" id="KW-0479">Metal-binding</keyword>
<dbReference type="PRINTS" id="PR00116">
    <property type="entry name" value="ARGINASE"/>
</dbReference>
<organism evidence="5 6">
    <name type="scientific">Streptomyces machairae</name>
    <dbReference type="NCBI Taxonomy" id="3134109"/>
    <lineage>
        <taxon>Bacteria</taxon>
        <taxon>Bacillati</taxon>
        <taxon>Actinomycetota</taxon>
        <taxon>Actinomycetes</taxon>
        <taxon>Kitasatosporales</taxon>
        <taxon>Streptomycetaceae</taxon>
        <taxon>Streptomyces</taxon>
    </lineage>
</organism>
<dbReference type="InterPro" id="IPR006035">
    <property type="entry name" value="Ureohydrolase"/>
</dbReference>
<dbReference type="Gene3D" id="3.40.800.10">
    <property type="entry name" value="Ureohydrolase domain"/>
    <property type="match status" value="1"/>
</dbReference>
<keyword evidence="6" id="KW-1185">Reference proteome</keyword>
<comment type="caution">
    <text evidence="5">The sequence shown here is derived from an EMBL/GenBank/DDBJ whole genome shotgun (WGS) entry which is preliminary data.</text>
</comment>
<dbReference type="PANTHER" id="PTHR43782:SF3">
    <property type="entry name" value="ARGINASE"/>
    <property type="match status" value="1"/>
</dbReference>
<dbReference type="SUPFAM" id="SSF52768">
    <property type="entry name" value="Arginase/deacetylase"/>
    <property type="match status" value="1"/>
</dbReference>
<name>A0ABU8UFX5_9ACTN</name>
<evidence type="ECO:0000256" key="3">
    <source>
        <dbReference type="ARBA" id="ARBA00023211"/>
    </source>
</evidence>
<evidence type="ECO:0000256" key="1">
    <source>
        <dbReference type="ARBA" id="ARBA00022723"/>
    </source>
</evidence>
<dbReference type="InterPro" id="IPR023696">
    <property type="entry name" value="Ureohydrolase_dom_sf"/>
</dbReference>
<keyword evidence="3" id="KW-0464">Manganese</keyword>
<dbReference type="EMBL" id="JBBKAK010000001">
    <property type="protein sequence ID" value="MEJ8667821.1"/>
    <property type="molecule type" value="Genomic_DNA"/>
</dbReference>